<protein>
    <submittedName>
        <fullName evidence="2">Uncharacterized protein</fullName>
    </submittedName>
</protein>
<gene>
    <name evidence="2" type="ORF">HNQ37_000630</name>
</gene>
<reference evidence="2 3" key="1">
    <citation type="submission" date="2020-08" db="EMBL/GenBank/DDBJ databases">
        <title>Genomic Encyclopedia of Type Strains, Phase IV (KMG-IV): sequencing the most valuable type-strain genomes for metagenomic binning, comparative biology and taxonomic classification.</title>
        <authorList>
            <person name="Goeker M."/>
        </authorList>
    </citation>
    <scope>NUCLEOTIDE SEQUENCE [LARGE SCALE GENOMIC DNA]</scope>
    <source>
        <strain evidence="2 3">DSM 14925</strain>
    </source>
</reference>
<evidence type="ECO:0000313" key="2">
    <source>
        <dbReference type="EMBL" id="MBB5887756.1"/>
    </source>
</evidence>
<evidence type="ECO:0000313" key="3">
    <source>
        <dbReference type="Proteomes" id="UP000562464"/>
    </source>
</evidence>
<evidence type="ECO:0000256" key="1">
    <source>
        <dbReference type="SAM" id="MobiDB-lite"/>
    </source>
</evidence>
<comment type="caution">
    <text evidence="2">The sequence shown here is derived from an EMBL/GenBank/DDBJ whole genome shotgun (WGS) entry which is preliminary data.</text>
</comment>
<dbReference type="RefSeq" id="WP_183539221.1">
    <property type="nucleotide sequence ID" value="NZ_JACHHV010000007.1"/>
</dbReference>
<accession>A0A841C1G7</accession>
<name>A0A841C1G7_9LACT</name>
<dbReference type="AlphaFoldDB" id="A0A841C1G7"/>
<organism evidence="2 3">
    <name type="scientific">Lactovum miscens</name>
    <dbReference type="NCBI Taxonomy" id="190387"/>
    <lineage>
        <taxon>Bacteria</taxon>
        <taxon>Bacillati</taxon>
        <taxon>Bacillota</taxon>
        <taxon>Bacilli</taxon>
        <taxon>Lactobacillales</taxon>
        <taxon>Streptococcaceae</taxon>
        <taxon>Lactovum</taxon>
    </lineage>
</organism>
<dbReference type="Proteomes" id="UP000562464">
    <property type="component" value="Unassembled WGS sequence"/>
</dbReference>
<feature type="compositionally biased region" description="Polar residues" evidence="1">
    <location>
        <begin position="1"/>
        <end position="11"/>
    </location>
</feature>
<dbReference type="EMBL" id="JACHHV010000007">
    <property type="protein sequence ID" value="MBB5887756.1"/>
    <property type="molecule type" value="Genomic_DNA"/>
</dbReference>
<proteinExistence type="predicted"/>
<feature type="region of interest" description="Disordered" evidence="1">
    <location>
        <begin position="1"/>
        <end position="31"/>
    </location>
</feature>
<keyword evidence="3" id="KW-1185">Reference proteome</keyword>
<sequence length="323" mass="34217">MTIVASNNYTISKVSDGSPGSPGPTGAPGQIYQQTTEPTTKVVNMLWQYTGTSSITASGATIAPSNIYVWTGTTWILWSITVANLIADKLSSIVSTLGDVTSGSITNEINVGSNNGGNNVLDTGTVVVDNYGITFNFDHLINSIKDSSQQNNFGTDGIILSKFDTSGYVTKSISANVNTGIDVNDGNGNQTDIDSSSFNILDSNSNSTKITSTGITVKGKDLSNTYSTSEIAVGTWIDGKTIYRKTFSITGISAGTNYNHGIANIDQIVELHGLFNNGTTFTMLPLMGYARQVQATRSQFQFNGGSEATGDKYTITISYTKTV</sequence>